<keyword evidence="1" id="KW-0472">Membrane</keyword>
<feature type="domain" description="GmrSD restriction endonucleases C-terminal" evidence="2">
    <location>
        <begin position="93"/>
        <end position="232"/>
    </location>
</feature>
<proteinExistence type="predicted"/>
<feature type="transmembrane region" description="Helical" evidence="1">
    <location>
        <begin position="7"/>
        <end position="25"/>
    </location>
</feature>
<reference evidence="3 4" key="1">
    <citation type="submission" date="2022-08" db="EMBL/GenBank/DDBJ databases">
        <title>novel species in genus Aeromicrobium.</title>
        <authorList>
            <person name="Ye L."/>
        </authorList>
    </citation>
    <scope>NUCLEOTIDE SEQUENCE [LARGE SCALE GENOMIC DNA]</scope>
    <source>
        <strain evidence="4">zg-Y1379</strain>
    </source>
</reference>
<dbReference type="InterPro" id="IPR011089">
    <property type="entry name" value="GmrSD_C"/>
</dbReference>
<keyword evidence="3" id="KW-0255">Endonuclease</keyword>
<keyword evidence="3" id="KW-0540">Nuclease</keyword>
<name>A0ABY5ME49_9ACTN</name>
<keyword evidence="1" id="KW-0812">Transmembrane</keyword>
<accession>A0ABY5ME49</accession>
<dbReference type="Pfam" id="PF07510">
    <property type="entry name" value="GmrSD_C"/>
    <property type="match status" value="1"/>
</dbReference>
<gene>
    <name evidence="3" type="ORF">NQV15_09025</name>
</gene>
<evidence type="ECO:0000256" key="1">
    <source>
        <dbReference type="SAM" id="Phobius"/>
    </source>
</evidence>
<keyword evidence="4" id="KW-1185">Reference proteome</keyword>
<dbReference type="PANTHER" id="PTHR24094:SF15">
    <property type="entry name" value="AMP-DEPENDENT SYNTHETASE_LIGASE DOMAIN-CONTAINING PROTEIN-RELATED"/>
    <property type="match status" value="1"/>
</dbReference>
<evidence type="ECO:0000259" key="2">
    <source>
        <dbReference type="Pfam" id="PF07510"/>
    </source>
</evidence>
<organism evidence="3 4">
    <name type="scientific">Aeromicrobium wangtongii</name>
    <dbReference type="NCBI Taxonomy" id="2969247"/>
    <lineage>
        <taxon>Bacteria</taxon>
        <taxon>Bacillati</taxon>
        <taxon>Actinomycetota</taxon>
        <taxon>Actinomycetes</taxon>
        <taxon>Propionibacteriales</taxon>
        <taxon>Nocardioidaceae</taxon>
        <taxon>Aeromicrobium</taxon>
    </lineage>
</organism>
<evidence type="ECO:0000313" key="3">
    <source>
        <dbReference type="EMBL" id="UUP15438.1"/>
    </source>
</evidence>
<dbReference type="RefSeq" id="WP_232399490.1">
    <property type="nucleotide sequence ID" value="NZ_CP102173.1"/>
</dbReference>
<sequence>MPRTPRPVALLAVVLAAVILGWYSWIDREDASQAAPSDLPATSAPDVAGAPGTGALASEALAQLAVKGRAPRTGYSREQFGRPWRDLDRNGCDQRNDVLRRDLSAISLKPGTRDCVVQSGVLVSPYSGRSVAFTRGSVTSRQVPIDHVVALSDAWQKGAQQWTADRREQFANDFLELVATDETTNSAKSDGDAATWLPPLKSSRCAYVARQVAIKAEYRLWVTAAERDAMRRVLAACPDERLPSGADRLSAPA</sequence>
<dbReference type="PANTHER" id="PTHR24094">
    <property type="entry name" value="SECRETED PROTEIN"/>
    <property type="match status" value="1"/>
</dbReference>
<protein>
    <submittedName>
        <fullName evidence="3">HNH endonuclease family protein</fullName>
    </submittedName>
</protein>
<dbReference type="GO" id="GO:0004519">
    <property type="term" value="F:endonuclease activity"/>
    <property type="evidence" value="ECO:0007669"/>
    <property type="project" value="UniProtKB-KW"/>
</dbReference>
<evidence type="ECO:0000313" key="4">
    <source>
        <dbReference type="Proteomes" id="UP001316184"/>
    </source>
</evidence>
<dbReference type="Proteomes" id="UP001316184">
    <property type="component" value="Chromosome"/>
</dbReference>
<keyword evidence="3" id="KW-0378">Hydrolase</keyword>
<keyword evidence="1" id="KW-1133">Transmembrane helix</keyword>
<dbReference type="EMBL" id="CP102173">
    <property type="protein sequence ID" value="UUP15438.1"/>
    <property type="molecule type" value="Genomic_DNA"/>
</dbReference>